<protein>
    <submittedName>
        <fullName evidence="1">Uncharacterized protein</fullName>
    </submittedName>
</protein>
<dbReference type="HOGENOM" id="CLU_3039985_0_0_5"/>
<dbReference type="Proteomes" id="UP000006512">
    <property type="component" value="Unassembled WGS sequence"/>
</dbReference>
<name>F4QKD4_9CAUL</name>
<organism evidence="1 2">
    <name type="scientific">Asticcacaulis biprosthecium C19</name>
    <dbReference type="NCBI Taxonomy" id="715226"/>
    <lineage>
        <taxon>Bacteria</taxon>
        <taxon>Pseudomonadati</taxon>
        <taxon>Pseudomonadota</taxon>
        <taxon>Alphaproteobacteria</taxon>
        <taxon>Caulobacterales</taxon>
        <taxon>Caulobacteraceae</taxon>
        <taxon>Asticcacaulis</taxon>
    </lineage>
</organism>
<evidence type="ECO:0000313" key="1">
    <source>
        <dbReference type="EMBL" id="EGF93312.1"/>
    </source>
</evidence>
<accession>F4QKD4</accession>
<dbReference type="EMBL" id="GL883077">
    <property type="protein sequence ID" value="EGF93312.1"/>
    <property type="molecule type" value="Genomic_DNA"/>
</dbReference>
<keyword evidence="2" id="KW-1185">Reference proteome</keyword>
<reference evidence="2" key="1">
    <citation type="submission" date="2011-03" db="EMBL/GenBank/DDBJ databases">
        <title>Draft genome sequence of Brevundimonas diminuta.</title>
        <authorList>
            <person name="Brown P.J.B."/>
            <person name="Buechlein A."/>
            <person name="Hemmerich C."/>
            <person name="Brun Y.V."/>
        </authorList>
    </citation>
    <scope>NUCLEOTIDE SEQUENCE [LARGE SCALE GENOMIC DNA]</scope>
    <source>
        <strain evidence="2">C19</strain>
    </source>
</reference>
<dbReference type="AlphaFoldDB" id="F4QKD4"/>
<evidence type="ECO:0000313" key="2">
    <source>
        <dbReference type="Proteomes" id="UP000006512"/>
    </source>
</evidence>
<sequence>MIKPVAMPQGPAFIPTCPDASPVVVTLVDNQTTMRATTVTLTKPCTLHSEPNTA</sequence>
<proteinExistence type="predicted"/>
<gene>
    <name evidence="1" type="ORF">ABI_17520</name>
</gene>
<dbReference type="STRING" id="715226.ABI_17520"/>